<gene>
    <name evidence="7" type="ORF">ZMTM_25510</name>
</gene>
<evidence type="ECO:0000313" key="7">
    <source>
        <dbReference type="EMBL" id="BCM26292.1"/>
    </source>
</evidence>
<dbReference type="AlphaFoldDB" id="A0A8D5K046"/>
<dbReference type="PRINTS" id="PR00455">
    <property type="entry name" value="HTHTETR"/>
</dbReference>
<evidence type="ECO:0000256" key="3">
    <source>
        <dbReference type="ARBA" id="ARBA00023125"/>
    </source>
</evidence>
<dbReference type="RefSeq" id="WP_221764300.1">
    <property type="nucleotide sequence ID" value="NZ_AP024110.1"/>
</dbReference>
<dbReference type="EMBL" id="AP024110">
    <property type="protein sequence ID" value="BCM26292.1"/>
    <property type="molecule type" value="Genomic_DNA"/>
</dbReference>
<protein>
    <submittedName>
        <fullName evidence="7">TetR family transcriptional regulator</fullName>
    </submittedName>
</protein>
<dbReference type="Gene3D" id="1.10.10.60">
    <property type="entry name" value="Homeodomain-like"/>
    <property type="match status" value="1"/>
</dbReference>
<keyword evidence="1" id="KW-0678">Repressor</keyword>
<dbReference type="InterPro" id="IPR001647">
    <property type="entry name" value="HTH_TetR"/>
</dbReference>
<evidence type="ECO:0000259" key="6">
    <source>
        <dbReference type="PROSITE" id="PS50977"/>
    </source>
</evidence>
<feature type="domain" description="HTH tetR-type" evidence="6">
    <location>
        <begin position="15"/>
        <end position="75"/>
    </location>
</feature>
<organism evidence="7 8">
    <name type="scientific">Methyloradius palustris</name>
    <dbReference type="NCBI Taxonomy" id="2778876"/>
    <lineage>
        <taxon>Bacteria</taxon>
        <taxon>Pseudomonadati</taxon>
        <taxon>Pseudomonadota</taxon>
        <taxon>Betaproteobacteria</taxon>
        <taxon>Nitrosomonadales</taxon>
        <taxon>Methylophilaceae</taxon>
        <taxon>Methyloradius</taxon>
    </lineage>
</organism>
<proteinExistence type="predicted"/>
<dbReference type="KEGG" id="mpau:ZMTM_25510"/>
<evidence type="ECO:0000256" key="2">
    <source>
        <dbReference type="ARBA" id="ARBA00023015"/>
    </source>
</evidence>
<evidence type="ECO:0000313" key="8">
    <source>
        <dbReference type="Proteomes" id="UP000826722"/>
    </source>
</evidence>
<dbReference type="Proteomes" id="UP000826722">
    <property type="component" value="Chromosome"/>
</dbReference>
<dbReference type="PANTHER" id="PTHR47506:SF1">
    <property type="entry name" value="HTH-TYPE TRANSCRIPTIONAL REGULATOR YJDC"/>
    <property type="match status" value="1"/>
</dbReference>
<dbReference type="Gene3D" id="1.10.357.10">
    <property type="entry name" value="Tetracycline Repressor, domain 2"/>
    <property type="match status" value="1"/>
</dbReference>
<name>A0A8D5K046_9PROT</name>
<keyword evidence="8" id="KW-1185">Reference proteome</keyword>
<evidence type="ECO:0000256" key="5">
    <source>
        <dbReference type="PROSITE-ProRule" id="PRU00335"/>
    </source>
</evidence>
<dbReference type="GO" id="GO:0003677">
    <property type="term" value="F:DNA binding"/>
    <property type="evidence" value="ECO:0007669"/>
    <property type="project" value="UniProtKB-UniRule"/>
</dbReference>
<dbReference type="InterPro" id="IPR009057">
    <property type="entry name" value="Homeodomain-like_sf"/>
</dbReference>
<keyword evidence="4" id="KW-0804">Transcription</keyword>
<dbReference type="InterPro" id="IPR036271">
    <property type="entry name" value="Tet_transcr_reg_TetR-rel_C_sf"/>
</dbReference>
<dbReference type="SUPFAM" id="SSF48498">
    <property type="entry name" value="Tetracyclin repressor-like, C-terminal domain"/>
    <property type="match status" value="1"/>
</dbReference>
<evidence type="ECO:0000256" key="1">
    <source>
        <dbReference type="ARBA" id="ARBA00022491"/>
    </source>
</evidence>
<dbReference type="Pfam" id="PF00440">
    <property type="entry name" value="TetR_N"/>
    <property type="match status" value="1"/>
</dbReference>
<dbReference type="PROSITE" id="PS50977">
    <property type="entry name" value="HTH_TETR_2"/>
    <property type="match status" value="1"/>
</dbReference>
<sequence>METTKTQKPLGRPRKFDKDVALENALQLFRRKGYEATSMTDITEALGINRPSVYAAFGNKETLFSQVLAKYVEGPTAYLDEVLFEKTSREVVRQLLIQSVDLLTSLEKSTGCLAVLSSVSSELESVGIQQKIIDSLHRYEKKLAKRFDQAINEGDLPEGSNSESLSKYVTTVHKGLSVQASNGASKEELYGVVEVLLQSWPGK</sequence>
<keyword evidence="3 5" id="KW-0238">DNA-binding</keyword>
<dbReference type="SUPFAM" id="SSF46689">
    <property type="entry name" value="Homeodomain-like"/>
    <property type="match status" value="1"/>
</dbReference>
<evidence type="ECO:0000256" key="4">
    <source>
        <dbReference type="ARBA" id="ARBA00023163"/>
    </source>
</evidence>
<dbReference type="InterPro" id="IPR023772">
    <property type="entry name" value="DNA-bd_HTH_TetR-type_CS"/>
</dbReference>
<accession>A0A8D5K046</accession>
<reference evidence="7" key="1">
    <citation type="journal article" date="2021" name="Arch. Microbiol.">
        <title>Methyloradius palustris gen. nov., sp. nov., a methanol-oxidizing bacterium isolated from snow.</title>
        <authorList>
            <person name="Miyadera T."/>
            <person name="Kojima H."/>
            <person name="Fukui M."/>
        </authorList>
    </citation>
    <scope>NUCLEOTIDE SEQUENCE</scope>
    <source>
        <strain evidence="7">Zm11</strain>
    </source>
</reference>
<dbReference type="PROSITE" id="PS01081">
    <property type="entry name" value="HTH_TETR_1"/>
    <property type="match status" value="1"/>
</dbReference>
<dbReference type="PANTHER" id="PTHR47506">
    <property type="entry name" value="TRANSCRIPTIONAL REGULATORY PROTEIN"/>
    <property type="match status" value="1"/>
</dbReference>
<feature type="DNA-binding region" description="H-T-H motif" evidence="5">
    <location>
        <begin position="38"/>
        <end position="57"/>
    </location>
</feature>
<keyword evidence="2" id="KW-0805">Transcription regulation</keyword>